<evidence type="ECO:0008006" key="4">
    <source>
        <dbReference type="Google" id="ProtNLM"/>
    </source>
</evidence>
<protein>
    <recommendedName>
        <fullName evidence="4">Condensation domain-containing protein</fullName>
    </recommendedName>
</protein>
<evidence type="ECO:0000313" key="3">
    <source>
        <dbReference type="Proteomes" id="UP000269721"/>
    </source>
</evidence>
<dbReference type="InterPro" id="IPR052058">
    <property type="entry name" value="Alcohol_O-acetyltransferase"/>
</dbReference>
<dbReference type="PANTHER" id="PTHR28037:SF1">
    <property type="entry name" value="ALCOHOL O-ACETYLTRANSFERASE 1-RELATED"/>
    <property type="match status" value="1"/>
</dbReference>
<dbReference type="OrthoDB" id="2150604at2759"/>
<keyword evidence="3" id="KW-1185">Reference proteome</keyword>
<reference evidence="3" key="1">
    <citation type="journal article" date="2018" name="Nat. Microbiol.">
        <title>Leveraging single-cell genomics to expand the fungal tree of life.</title>
        <authorList>
            <person name="Ahrendt S.R."/>
            <person name="Quandt C.A."/>
            <person name="Ciobanu D."/>
            <person name="Clum A."/>
            <person name="Salamov A."/>
            <person name="Andreopoulos B."/>
            <person name="Cheng J.F."/>
            <person name="Woyke T."/>
            <person name="Pelin A."/>
            <person name="Henrissat B."/>
            <person name="Reynolds N.K."/>
            <person name="Benny G.L."/>
            <person name="Smith M.E."/>
            <person name="James T.Y."/>
            <person name="Grigoriev I.V."/>
        </authorList>
    </citation>
    <scope>NUCLEOTIDE SEQUENCE [LARGE SCALE GENOMIC DNA]</scope>
</reference>
<dbReference type="PANTHER" id="PTHR28037">
    <property type="entry name" value="ALCOHOL O-ACETYLTRANSFERASE 1-RELATED"/>
    <property type="match status" value="1"/>
</dbReference>
<dbReference type="Proteomes" id="UP000269721">
    <property type="component" value="Unassembled WGS sequence"/>
</dbReference>
<feature type="region of interest" description="Disordered" evidence="1">
    <location>
        <begin position="1"/>
        <end position="23"/>
    </location>
</feature>
<evidence type="ECO:0000256" key="1">
    <source>
        <dbReference type="SAM" id="MobiDB-lite"/>
    </source>
</evidence>
<gene>
    <name evidence="2" type="ORF">BDK51DRAFT_36808</name>
</gene>
<dbReference type="EMBL" id="KZ994370">
    <property type="protein sequence ID" value="RKO93109.1"/>
    <property type="molecule type" value="Genomic_DNA"/>
</dbReference>
<accession>A0A4P9WJJ6</accession>
<organism evidence="2 3">
    <name type="scientific">Blyttiomyces helicus</name>
    <dbReference type="NCBI Taxonomy" id="388810"/>
    <lineage>
        <taxon>Eukaryota</taxon>
        <taxon>Fungi</taxon>
        <taxon>Fungi incertae sedis</taxon>
        <taxon>Chytridiomycota</taxon>
        <taxon>Chytridiomycota incertae sedis</taxon>
        <taxon>Chytridiomycetes</taxon>
        <taxon>Chytridiomycetes incertae sedis</taxon>
        <taxon>Blyttiomyces</taxon>
    </lineage>
</organism>
<feature type="compositionally biased region" description="Basic residues" evidence="1">
    <location>
        <begin position="1"/>
        <end position="10"/>
    </location>
</feature>
<proteinExistence type="predicted"/>
<evidence type="ECO:0000313" key="2">
    <source>
        <dbReference type="EMBL" id="RKO93109.1"/>
    </source>
</evidence>
<name>A0A4P9WJJ6_9FUNG</name>
<dbReference type="AlphaFoldDB" id="A0A4P9WJJ6"/>
<sequence length="491" mass="51925">MLWKYQKKPVSRPARLQKELDDPQMLASDRSSLWKVTLYPAPVSGAYLAVSIDHALSDGVGARNLAAELLALLVTCSEPNEEAGTFPPTPEETIAFHALPKDAHDDDPASHSEAIWPNPTLRPLADCTPCTKSFTLPPDLIASLHSVARQHGVATLHPAIHTAALSALALAVPPTANPLALSTECPVSLRAADRAHPRATGNYLCNLFFRSKSRAQTVSGLMPARSHVCWSTLRAAPRPWPPSLNSLASVPDPDPSPWPDHTGWEEKMMAGYAPDASRVRAPLGMSNVGVADVGPANGVRTLWFAQSPIAVSAWAICFSVESLDNGPTTFTINYRQGAIAGGDKFLDNLEAICRALSEGRVADDAPISTMWATGRGGQGLLVANSITSGAITSWATNCSVKVKIKLERAASNDLTEGLFLAGLTRRDADVSGEGASPPPGGSSYVADLAWGQDASGLESDADPNCPFAGLKMPWYSTTIEEASGSQLVVAT</sequence>